<keyword evidence="2" id="KW-1185">Reference proteome</keyword>
<evidence type="ECO:0000256" key="1">
    <source>
        <dbReference type="SAM" id="MobiDB-lite"/>
    </source>
</evidence>
<accession>A0A914Z5C7</accession>
<organism evidence="2 3">
    <name type="scientific">Panagrolaimus superbus</name>
    <dbReference type="NCBI Taxonomy" id="310955"/>
    <lineage>
        <taxon>Eukaryota</taxon>
        <taxon>Metazoa</taxon>
        <taxon>Ecdysozoa</taxon>
        <taxon>Nematoda</taxon>
        <taxon>Chromadorea</taxon>
        <taxon>Rhabditida</taxon>
        <taxon>Tylenchina</taxon>
        <taxon>Panagrolaimomorpha</taxon>
        <taxon>Panagrolaimoidea</taxon>
        <taxon>Panagrolaimidae</taxon>
        <taxon>Panagrolaimus</taxon>
    </lineage>
</organism>
<dbReference type="AlphaFoldDB" id="A0A914Z5C7"/>
<dbReference type="Proteomes" id="UP000887577">
    <property type="component" value="Unplaced"/>
</dbReference>
<reference evidence="3" key="1">
    <citation type="submission" date="2022-11" db="UniProtKB">
        <authorList>
            <consortium name="WormBaseParasite"/>
        </authorList>
    </citation>
    <scope>IDENTIFICATION</scope>
</reference>
<proteinExistence type="predicted"/>
<evidence type="ECO:0000313" key="3">
    <source>
        <dbReference type="WBParaSite" id="PSU_v2.g5453.t1"/>
    </source>
</evidence>
<sequence>MLKLHYHFQKHGKRSKTSDTRITKTKTVPHDFKSKTVNLHKKRSTTYTRSVEISKDSVATFGGNLLIKVQYTVFAIIRFKNSSKEDTKLSIPIIVTSISPNVLQTEVSPKIPINSSTNRIQPTAPSLTNSFAPPRPLSIFAPDNQLSSFEPPPPYDSVMMKA</sequence>
<evidence type="ECO:0000313" key="2">
    <source>
        <dbReference type="Proteomes" id="UP000887577"/>
    </source>
</evidence>
<protein>
    <submittedName>
        <fullName evidence="3">Arrestin C-terminal-like domain-containing protein</fullName>
    </submittedName>
</protein>
<name>A0A914Z5C7_9BILA</name>
<feature type="region of interest" description="Disordered" evidence="1">
    <location>
        <begin position="142"/>
        <end position="162"/>
    </location>
</feature>
<dbReference type="WBParaSite" id="PSU_v2.g5453.t1">
    <property type="protein sequence ID" value="PSU_v2.g5453.t1"/>
    <property type="gene ID" value="PSU_v2.g5453"/>
</dbReference>